<feature type="compositionally biased region" description="Polar residues" evidence="1">
    <location>
        <begin position="34"/>
        <end position="50"/>
    </location>
</feature>
<reference evidence="3" key="1">
    <citation type="journal article" date="2014" name="Proc. Natl. Acad. Sci. U.S.A.">
        <title>Extensive sampling of basidiomycete genomes demonstrates inadequacy of the white-rot/brown-rot paradigm for wood decay fungi.</title>
        <authorList>
            <person name="Riley R."/>
            <person name="Salamov A.A."/>
            <person name="Brown D.W."/>
            <person name="Nagy L.G."/>
            <person name="Floudas D."/>
            <person name="Held B.W."/>
            <person name="Levasseur A."/>
            <person name="Lombard V."/>
            <person name="Morin E."/>
            <person name="Otillar R."/>
            <person name="Lindquist E.A."/>
            <person name="Sun H."/>
            <person name="LaButti K.M."/>
            <person name="Schmutz J."/>
            <person name="Jabbour D."/>
            <person name="Luo H."/>
            <person name="Baker S.E."/>
            <person name="Pisabarro A.G."/>
            <person name="Walton J.D."/>
            <person name="Blanchette R.A."/>
            <person name="Henrissat B."/>
            <person name="Martin F."/>
            <person name="Cullen D."/>
            <person name="Hibbett D.S."/>
            <person name="Grigoriev I.V."/>
        </authorList>
    </citation>
    <scope>NUCLEOTIDE SEQUENCE [LARGE SCALE GENOMIC DNA]</scope>
    <source>
        <strain evidence="3">CBS 339.88</strain>
    </source>
</reference>
<gene>
    <name evidence="2" type="ORF">GALMADRAFT_240019</name>
</gene>
<sequence length="69" mass="7849">MNSVLTQPSRLHTTAAHLARRNFEPDDRSKDHPTSLQYPPTPNHPSTSTIPKFENVLLSATPKRQKFQI</sequence>
<dbReference type="EMBL" id="KL142370">
    <property type="protein sequence ID" value="KDR81802.1"/>
    <property type="molecule type" value="Genomic_DNA"/>
</dbReference>
<protein>
    <submittedName>
        <fullName evidence="2">Uncharacterized protein</fullName>
    </submittedName>
</protein>
<dbReference type="HOGENOM" id="CLU_2776113_0_0_1"/>
<accession>A0A067THH5</accession>
<feature type="region of interest" description="Disordered" evidence="1">
    <location>
        <begin position="1"/>
        <end position="50"/>
    </location>
</feature>
<organism evidence="2 3">
    <name type="scientific">Galerina marginata (strain CBS 339.88)</name>
    <dbReference type="NCBI Taxonomy" id="685588"/>
    <lineage>
        <taxon>Eukaryota</taxon>
        <taxon>Fungi</taxon>
        <taxon>Dikarya</taxon>
        <taxon>Basidiomycota</taxon>
        <taxon>Agaricomycotina</taxon>
        <taxon>Agaricomycetes</taxon>
        <taxon>Agaricomycetidae</taxon>
        <taxon>Agaricales</taxon>
        <taxon>Agaricineae</taxon>
        <taxon>Strophariaceae</taxon>
        <taxon>Galerina</taxon>
    </lineage>
</organism>
<name>A0A067THH5_GALM3</name>
<proteinExistence type="predicted"/>
<dbReference type="AlphaFoldDB" id="A0A067THH5"/>
<evidence type="ECO:0000313" key="2">
    <source>
        <dbReference type="EMBL" id="KDR81802.1"/>
    </source>
</evidence>
<feature type="compositionally biased region" description="Polar residues" evidence="1">
    <location>
        <begin position="1"/>
        <end position="12"/>
    </location>
</feature>
<evidence type="ECO:0000313" key="3">
    <source>
        <dbReference type="Proteomes" id="UP000027222"/>
    </source>
</evidence>
<feature type="compositionally biased region" description="Basic and acidic residues" evidence="1">
    <location>
        <begin position="21"/>
        <end position="33"/>
    </location>
</feature>
<keyword evidence="3" id="KW-1185">Reference proteome</keyword>
<evidence type="ECO:0000256" key="1">
    <source>
        <dbReference type="SAM" id="MobiDB-lite"/>
    </source>
</evidence>
<dbReference type="Proteomes" id="UP000027222">
    <property type="component" value="Unassembled WGS sequence"/>
</dbReference>